<dbReference type="PANTHER" id="PTHR43266">
    <property type="entry name" value="MACROLIDE-EFFLUX PROTEIN"/>
    <property type="match status" value="1"/>
</dbReference>
<feature type="transmembrane region" description="Helical" evidence="8">
    <location>
        <begin position="621"/>
        <end position="641"/>
    </location>
</feature>
<evidence type="ECO:0000256" key="8">
    <source>
        <dbReference type="SAM" id="Phobius"/>
    </source>
</evidence>
<feature type="transmembrane region" description="Helical" evidence="8">
    <location>
        <begin position="576"/>
        <end position="601"/>
    </location>
</feature>
<evidence type="ECO:0000256" key="2">
    <source>
        <dbReference type="ARBA" id="ARBA00022448"/>
    </source>
</evidence>
<reference evidence="9" key="1">
    <citation type="submission" date="2023-06" db="EMBL/GenBank/DDBJ databases">
        <title>Survivors Of The Sea: Transcriptome response of Skeletonema marinoi to long-term dormancy.</title>
        <authorList>
            <person name="Pinder M.I.M."/>
            <person name="Kourtchenko O."/>
            <person name="Robertson E.K."/>
            <person name="Larsson T."/>
            <person name="Maumus F."/>
            <person name="Osuna-Cruz C.M."/>
            <person name="Vancaester E."/>
            <person name="Stenow R."/>
            <person name="Vandepoele K."/>
            <person name="Ploug H."/>
            <person name="Bruchert V."/>
            <person name="Godhe A."/>
            <person name="Topel M."/>
        </authorList>
    </citation>
    <scope>NUCLEOTIDE SEQUENCE</scope>
    <source>
        <strain evidence="9">R05AC</strain>
    </source>
</reference>
<dbReference type="Pfam" id="PF07690">
    <property type="entry name" value="MFS_1"/>
    <property type="match status" value="1"/>
</dbReference>
<dbReference type="InterPro" id="IPR011701">
    <property type="entry name" value="MFS"/>
</dbReference>
<evidence type="ECO:0000256" key="5">
    <source>
        <dbReference type="ARBA" id="ARBA00022989"/>
    </source>
</evidence>
<dbReference type="GO" id="GO:0005886">
    <property type="term" value="C:plasma membrane"/>
    <property type="evidence" value="ECO:0007669"/>
    <property type="project" value="UniProtKB-SubCell"/>
</dbReference>
<keyword evidence="6 8" id="KW-0472">Membrane</keyword>
<keyword evidence="10" id="KW-1185">Reference proteome</keyword>
<evidence type="ECO:0000313" key="10">
    <source>
        <dbReference type="Proteomes" id="UP001224775"/>
    </source>
</evidence>
<dbReference type="GO" id="GO:0022857">
    <property type="term" value="F:transmembrane transporter activity"/>
    <property type="evidence" value="ECO:0007669"/>
    <property type="project" value="InterPro"/>
</dbReference>
<feature type="transmembrane region" description="Helical" evidence="8">
    <location>
        <begin position="391"/>
        <end position="409"/>
    </location>
</feature>
<dbReference type="Gene3D" id="1.20.1250.20">
    <property type="entry name" value="MFS general substrate transporter like domains"/>
    <property type="match status" value="1"/>
</dbReference>
<feature type="transmembrane region" description="Helical" evidence="8">
    <location>
        <begin position="353"/>
        <end position="371"/>
    </location>
</feature>
<evidence type="ECO:0000313" key="9">
    <source>
        <dbReference type="EMBL" id="KAK1743981.1"/>
    </source>
</evidence>
<feature type="transmembrane region" description="Helical" evidence="8">
    <location>
        <begin position="89"/>
        <end position="112"/>
    </location>
</feature>
<keyword evidence="4 8" id="KW-0812">Transmembrane</keyword>
<dbReference type="CDD" id="cd06173">
    <property type="entry name" value="MFS_MefA_like"/>
    <property type="match status" value="1"/>
</dbReference>
<protein>
    <submittedName>
        <fullName evidence="9">MFS transporter</fullName>
    </submittedName>
</protein>
<dbReference type="InterPro" id="IPR036259">
    <property type="entry name" value="MFS_trans_sf"/>
</dbReference>
<feature type="transmembrane region" description="Helical" evidence="8">
    <location>
        <begin position="421"/>
        <end position="439"/>
    </location>
</feature>
<dbReference type="EMBL" id="JATAAI010000008">
    <property type="protein sequence ID" value="KAK1743981.1"/>
    <property type="molecule type" value="Genomic_DNA"/>
</dbReference>
<sequence>MRSLQEDGNEMMIEPLLSQSGPRNTISDVMVESGDGTADRNPLVEKEKLMSSSSSSLSLPIHNNINKDSGTSRTCPPNNKKGTYSVMRWQYYACCGSIFSMTAFVLSLISTFDCGLGLVKFSSTVGTPSIDRHFGLWWYGHYEMNESFNKVTYEGCRPYHDLLDIDSKWSAARAFNILTLVGGFTWLVVDTLTMFVRGGAKPQSIWMVNLLLLNCFFSGLTLIALDSNMCNNNELVTIDEVEGYEFNGHCELSSGANLVIASTVIWFVASLCKLMAIKSKNSHDEKPPINNMAEPSLLGDGTVADDGHDISSTMTTEAEADSEKDGTHRSSSPNSNKKVTYWRLLSENSNFRWFLLSYLVSVGGEWLSYVASIATIEQIQSSNGSISRTSISILVIIRLLPSSLFAPIGGTLADSYDRRKIMIILELTGALVIWVYVLSYYLESIAALYSATLLQMTVAALYYPCHSAIVPMIVPEEDSLEKAMILVSLIETSMQAVGSSIGGLLTGFVGIQYCFMIDSLTSLVGALLIWKISGEYNPVKANEATVAMDGKAESSTEVEESWYSLPQLAKMTKEGISYLVSQSWGAFALLKFFAALIYGAGDVLNVSFSEQGEGSSDSSSRRLGILFAVVGVGCVLGPIIIEPCTHMDKLSSLERACLISYFLMALGCYGLWQFDEFILICIFSAVRSAGSNIVWVYSSLLLQKLSSASMRGRVFGVDHALSTFSESASALLAGVLQDDAGLSAAQVSLIMAIVAVVTLVMWGVYFSRVSIAERSITTERSNII</sequence>
<feature type="transmembrane region" description="Helical" evidence="8">
    <location>
        <begin position="742"/>
        <end position="765"/>
    </location>
</feature>
<evidence type="ECO:0000256" key="7">
    <source>
        <dbReference type="SAM" id="MobiDB-lite"/>
    </source>
</evidence>
<feature type="transmembrane region" description="Helical" evidence="8">
    <location>
        <begin position="256"/>
        <end position="276"/>
    </location>
</feature>
<dbReference type="Proteomes" id="UP001224775">
    <property type="component" value="Unassembled WGS sequence"/>
</dbReference>
<evidence type="ECO:0000256" key="4">
    <source>
        <dbReference type="ARBA" id="ARBA00022692"/>
    </source>
</evidence>
<dbReference type="AlphaFoldDB" id="A0AAD9DDV6"/>
<gene>
    <name evidence="9" type="ORF">QTG54_005578</name>
</gene>
<comment type="subcellular location">
    <subcellularLocation>
        <location evidence="1">Cell membrane</location>
        <topology evidence="1">Multi-pass membrane protein</topology>
    </subcellularLocation>
</comment>
<keyword evidence="5 8" id="KW-1133">Transmembrane helix</keyword>
<dbReference type="SUPFAM" id="SSF103473">
    <property type="entry name" value="MFS general substrate transporter"/>
    <property type="match status" value="1"/>
</dbReference>
<feature type="transmembrane region" description="Helical" evidence="8">
    <location>
        <begin position="510"/>
        <end position="530"/>
    </location>
</feature>
<feature type="region of interest" description="Disordered" evidence="7">
    <location>
        <begin position="14"/>
        <end position="40"/>
    </location>
</feature>
<evidence type="ECO:0000256" key="3">
    <source>
        <dbReference type="ARBA" id="ARBA00022475"/>
    </source>
</evidence>
<feature type="transmembrane region" description="Helical" evidence="8">
    <location>
        <begin position="205"/>
        <end position="225"/>
    </location>
</feature>
<comment type="caution">
    <text evidence="9">The sequence shown here is derived from an EMBL/GenBank/DDBJ whole genome shotgun (WGS) entry which is preliminary data.</text>
</comment>
<proteinExistence type="predicted"/>
<evidence type="ECO:0000256" key="6">
    <source>
        <dbReference type="ARBA" id="ARBA00023136"/>
    </source>
</evidence>
<feature type="transmembrane region" description="Helical" evidence="8">
    <location>
        <begin position="174"/>
        <end position="193"/>
    </location>
</feature>
<feature type="transmembrane region" description="Helical" evidence="8">
    <location>
        <begin position="653"/>
        <end position="672"/>
    </location>
</feature>
<dbReference type="PANTHER" id="PTHR43266:SF2">
    <property type="entry name" value="MAJOR FACILITATOR SUPERFAMILY (MFS) PROFILE DOMAIN-CONTAINING PROTEIN"/>
    <property type="match status" value="1"/>
</dbReference>
<keyword evidence="2" id="KW-0813">Transport</keyword>
<feature type="compositionally biased region" description="Polar residues" evidence="7">
    <location>
        <begin position="17"/>
        <end position="27"/>
    </location>
</feature>
<keyword evidence="3" id="KW-1003">Cell membrane</keyword>
<evidence type="ECO:0000256" key="1">
    <source>
        <dbReference type="ARBA" id="ARBA00004651"/>
    </source>
</evidence>
<organism evidence="9 10">
    <name type="scientific">Skeletonema marinoi</name>
    <dbReference type="NCBI Taxonomy" id="267567"/>
    <lineage>
        <taxon>Eukaryota</taxon>
        <taxon>Sar</taxon>
        <taxon>Stramenopiles</taxon>
        <taxon>Ochrophyta</taxon>
        <taxon>Bacillariophyta</taxon>
        <taxon>Coscinodiscophyceae</taxon>
        <taxon>Thalassiosirophycidae</taxon>
        <taxon>Thalassiosirales</taxon>
        <taxon>Skeletonemataceae</taxon>
        <taxon>Skeletonema</taxon>
        <taxon>Skeletonema marinoi-dohrnii complex</taxon>
    </lineage>
</organism>
<accession>A0AAD9DDV6</accession>
<name>A0AAD9DDV6_9STRA</name>
<feature type="region of interest" description="Disordered" evidence="7">
    <location>
        <begin position="314"/>
        <end position="336"/>
    </location>
</feature>